<protein>
    <recommendedName>
        <fullName evidence="3">CDP-Glycerol:Poly(Glycerophosphate) glycerophosphotransferase</fullName>
    </recommendedName>
</protein>
<accession>A0A1K1Q9L4</accession>
<dbReference type="EMBL" id="FPIY01000003">
    <property type="protein sequence ID" value="SFW56607.1"/>
    <property type="molecule type" value="Genomic_DNA"/>
</dbReference>
<dbReference type="AlphaFoldDB" id="A0A1K1Q9L4"/>
<reference evidence="2" key="1">
    <citation type="submission" date="2016-11" db="EMBL/GenBank/DDBJ databases">
        <authorList>
            <person name="Varghese N."/>
            <person name="Submissions S."/>
        </authorList>
    </citation>
    <scope>NUCLEOTIDE SEQUENCE [LARGE SCALE GENOMIC DNA]</scope>
    <source>
        <strain evidence="2">DSM 24786</strain>
    </source>
</reference>
<dbReference type="RefSeq" id="WP_139254317.1">
    <property type="nucleotide sequence ID" value="NZ_FPIY01000003.1"/>
</dbReference>
<evidence type="ECO:0000313" key="1">
    <source>
        <dbReference type="EMBL" id="SFW56607.1"/>
    </source>
</evidence>
<name>A0A1K1Q9L4_9FLAO</name>
<proteinExistence type="predicted"/>
<gene>
    <name evidence="1" type="ORF">SAMN05660313_02498</name>
</gene>
<keyword evidence="2" id="KW-1185">Reference proteome</keyword>
<evidence type="ECO:0000313" key="2">
    <source>
        <dbReference type="Proteomes" id="UP000183257"/>
    </source>
</evidence>
<dbReference type="OrthoDB" id="7059313at2"/>
<organism evidence="1 2">
    <name type="scientific">Cellulophaga fucicola</name>
    <dbReference type="NCBI Taxonomy" id="76595"/>
    <lineage>
        <taxon>Bacteria</taxon>
        <taxon>Pseudomonadati</taxon>
        <taxon>Bacteroidota</taxon>
        <taxon>Flavobacteriia</taxon>
        <taxon>Flavobacteriales</taxon>
        <taxon>Flavobacteriaceae</taxon>
        <taxon>Cellulophaga</taxon>
    </lineage>
</organism>
<evidence type="ECO:0008006" key="3">
    <source>
        <dbReference type="Google" id="ProtNLM"/>
    </source>
</evidence>
<dbReference type="Proteomes" id="UP000183257">
    <property type="component" value="Unassembled WGS sequence"/>
</dbReference>
<sequence>MNKKILFFPQNNEHVLNMNPVLEELQKSDFKCEYLDTRAVYKQKLEFNSGCNFSKVFFPELENSFYHLSSIDRIIYIRSVRKVIKSLADEYDLFVFGNDGALQRLVNYYAKKQDKPSVMILDGLVGANKYSYSDVLFQSKEKIKDVKIKAIDSFKYFISKLFSGSSISPYLPSTIGSSNLNEIYTIGDFSKSYIENHKHKTTKVFSFGLPRMRQHFLENETFFIPKKPKSICFITSAYKWHNLDHFHDSQIQDILLIQECINEIYPKDDEIKLYVKLHPRERMEDYDLFKNSKRIQLVVGEPLVETFKNYKLLFSNISTCIVEGVNKGVKVHSILINFPYWKFKNGFLKEPSISKIFTKNELSFRIKNELEEDKVVYDIPVENKFLSAETQNSVKNISESIKKLT</sequence>
<dbReference type="STRING" id="76595.SAMN05660313_02498"/>